<proteinExistence type="inferred from homology"/>
<keyword evidence="5 7" id="KW-1133">Transmembrane helix</keyword>
<gene>
    <name evidence="9" type="primary">tauC</name>
    <name evidence="9" type="ORF">AArcS_0633</name>
</gene>
<dbReference type="EMBL" id="CP064786">
    <property type="protein sequence ID" value="QSG01860.1"/>
    <property type="molecule type" value="Genomic_DNA"/>
</dbReference>
<evidence type="ECO:0000256" key="6">
    <source>
        <dbReference type="ARBA" id="ARBA00023136"/>
    </source>
</evidence>
<dbReference type="InterPro" id="IPR035906">
    <property type="entry name" value="MetI-like_sf"/>
</dbReference>
<dbReference type="PANTHER" id="PTHR30151:SF20">
    <property type="entry name" value="ABC TRANSPORTER PERMEASE PROTEIN HI_0355-RELATED"/>
    <property type="match status" value="1"/>
</dbReference>
<keyword evidence="10" id="KW-1185">Reference proteome</keyword>
<evidence type="ECO:0000313" key="9">
    <source>
        <dbReference type="EMBL" id="QSG01860.1"/>
    </source>
</evidence>
<evidence type="ECO:0000259" key="8">
    <source>
        <dbReference type="PROSITE" id="PS50928"/>
    </source>
</evidence>
<feature type="transmembrane region" description="Helical" evidence="7">
    <location>
        <begin position="104"/>
        <end position="127"/>
    </location>
</feature>
<dbReference type="GeneID" id="70684015"/>
<dbReference type="InterPro" id="IPR000515">
    <property type="entry name" value="MetI-like"/>
</dbReference>
<feature type="domain" description="ABC transmembrane type-1" evidence="8">
    <location>
        <begin position="69"/>
        <end position="253"/>
    </location>
</feature>
<dbReference type="AlphaFoldDB" id="A0A897MIA3"/>
<protein>
    <submittedName>
        <fullName evidence="9">ABC-type nitrate/sulfonate/bicarbonate transportsystem, permease component</fullName>
    </submittedName>
</protein>
<dbReference type="Pfam" id="PF00528">
    <property type="entry name" value="BPD_transp_1"/>
    <property type="match status" value="1"/>
</dbReference>
<feature type="transmembrane region" description="Helical" evidence="7">
    <location>
        <begin position="231"/>
        <end position="252"/>
    </location>
</feature>
<dbReference type="GO" id="GO:0055085">
    <property type="term" value="P:transmembrane transport"/>
    <property type="evidence" value="ECO:0007669"/>
    <property type="project" value="InterPro"/>
</dbReference>
<evidence type="ECO:0000256" key="2">
    <source>
        <dbReference type="ARBA" id="ARBA00022448"/>
    </source>
</evidence>
<feature type="transmembrane region" description="Helical" evidence="7">
    <location>
        <begin position="20"/>
        <end position="43"/>
    </location>
</feature>
<dbReference type="GO" id="GO:0005886">
    <property type="term" value="C:plasma membrane"/>
    <property type="evidence" value="ECO:0007669"/>
    <property type="project" value="UniProtKB-SubCell"/>
</dbReference>
<dbReference type="PROSITE" id="PS50928">
    <property type="entry name" value="ABC_TM1"/>
    <property type="match status" value="1"/>
</dbReference>
<organism evidence="9 10">
    <name type="scientific">Natranaeroarchaeum sulfidigenes</name>
    <dbReference type="NCBI Taxonomy" id="2784880"/>
    <lineage>
        <taxon>Archaea</taxon>
        <taxon>Methanobacteriati</taxon>
        <taxon>Methanobacteriota</taxon>
        <taxon>Stenosarchaea group</taxon>
        <taxon>Halobacteria</taxon>
        <taxon>Halobacteriales</taxon>
        <taxon>Natronoarchaeaceae</taxon>
        <taxon>Natranaeroarchaeum</taxon>
    </lineage>
</organism>
<evidence type="ECO:0000256" key="4">
    <source>
        <dbReference type="ARBA" id="ARBA00022692"/>
    </source>
</evidence>
<keyword evidence="2 7" id="KW-0813">Transport</keyword>
<evidence type="ECO:0000256" key="1">
    <source>
        <dbReference type="ARBA" id="ARBA00004651"/>
    </source>
</evidence>
<evidence type="ECO:0000256" key="5">
    <source>
        <dbReference type="ARBA" id="ARBA00022989"/>
    </source>
</evidence>
<sequence length="266" mass="28571">MATGDRYVADVSSFRVPSEVALPAAVFISILVFWELIVAAMAIPEFILPPPSAIAGAFVENYGTIAEQLLITLQAFGLGATLSIVSGYLMAVAMAQSSVLETTFYPYVIIARSIPVVALLPLFIVWFGFGFPTIVVISYLISFFAMVVNALSGFKSTDDELIEMLESFSANRREVFVHVYLYASLPAVFAGIKICVILSFTGVIVGEFLAGSQGIGHLILTYNNHMATAEMFAGIAAVSITQLVLFGSVTALERHIVDWQYGNGGA</sequence>
<comment type="subcellular location">
    <subcellularLocation>
        <location evidence="1 7">Cell membrane</location>
        <topology evidence="1 7">Multi-pass membrane protein</topology>
    </subcellularLocation>
</comment>
<comment type="similarity">
    <text evidence="7">Belongs to the binding-protein-dependent transport system permease family.</text>
</comment>
<feature type="transmembrane region" description="Helical" evidence="7">
    <location>
        <begin position="133"/>
        <end position="154"/>
    </location>
</feature>
<dbReference type="PANTHER" id="PTHR30151">
    <property type="entry name" value="ALKANE SULFONATE ABC TRANSPORTER-RELATED, MEMBRANE SUBUNIT"/>
    <property type="match status" value="1"/>
</dbReference>
<keyword evidence="6 7" id="KW-0472">Membrane</keyword>
<feature type="transmembrane region" description="Helical" evidence="7">
    <location>
        <begin position="69"/>
        <end position="92"/>
    </location>
</feature>
<dbReference type="Gene3D" id="1.10.3720.10">
    <property type="entry name" value="MetI-like"/>
    <property type="match status" value="1"/>
</dbReference>
<dbReference type="RefSeq" id="WP_238478967.1">
    <property type="nucleotide sequence ID" value="NZ_CP064786.1"/>
</dbReference>
<name>A0A897MIA3_9EURY</name>
<evidence type="ECO:0000256" key="3">
    <source>
        <dbReference type="ARBA" id="ARBA00022475"/>
    </source>
</evidence>
<dbReference type="SUPFAM" id="SSF161098">
    <property type="entry name" value="MetI-like"/>
    <property type="match status" value="1"/>
</dbReference>
<evidence type="ECO:0000256" key="7">
    <source>
        <dbReference type="RuleBase" id="RU363032"/>
    </source>
</evidence>
<dbReference type="Proteomes" id="UP000663586">
    <property type="component" value="Chromosome"/>
</dbReference>
<reference evidence="9" key="1">
    <citation type="submission" date="2020-11" db="EMBL/GenBank/DDBJ databases">
        <title>Carbohydrate-dependent, anaerobic sulfur respiration: A novel catabolism in halophilic archaea.</title>
        <authorList>
            <person name="Sorokin D.Y."/>
            <person name="Messina E."/>
            <person name="Smedile F."/>
            <person name="La Cono V."/>
            <person name="Hallsworth J.E."/>
            <person name="Yakimov M.M."/>
        </authorList>
    </citation>
    <scope>NUCLEOTIDE SEQUENCE</scope>
    <source>
        <strain evidence="9">AArc-S</strain>
    </source>
</reference>
<keyword evidence="4 7" id="KW-0812">Transmembrane</keyword>
<keyword evidence="3" id="KW-1003">Cell membrane</keyword>
<evidence type="ECO:0000313" key="10">
    <source>
        <dbReference type="Proteomes" id="UP000663586"/>
    </source>
</evidence>
<dbReference type="CDD" id="cd06261">
    <property type="entry name" value="TM_PBP2"/>
    <property type="match status" value="1"/>
</dbReference>
<feature type="transmembrane region" description="Helical" evidence="7">
    <location>
        <begin position="175"/>
        <end position="200"/>
    </location>
</feature>
<dbReference type="KEGG" id="hara:AArcS_0633"/>
<accession>A0A897MIA3</accession>